<dbReference type="Proteomes" id="UP000252792">
    <property type="component" value="Unassembled WGS sequence"/>
</dbReference>
<keyword evidence="3" id="KW-1185">Reference proteome</keyword>
<proteinExistence type="predicted"/>
<evidence type="ECO:0000313" key="2">
    <source>
        <dbReference type="EMBL" id="RBP83908.1"/>
    </source>
</evidence>
<keyword evidence="1" id="KW-0812">Transmembrane</keyword>
<protein>
    <submittedName>
        <fullName evidence="2">Uncharacterized protein</fullName>
    </submittedName>
</protein>
<keyword evidence="1" id="KW-1133">Transmembrane helix</keyword>
<name>A0A366JDH4_9GAMM</name>
<keyword evidence="1" id="KW-0472">Membrane</keyword>
<accession>A0A366JDH4</accession>
<dbReference type="AlphaFoldDB" id="A0A366JDH4"/>
<comment type="caution">
    <text evidence="2">The sequence shown here is derived from an EMBL/GenBank/DDBJ whole genome shotgun (WGS) entry which is preliminary data.</text>
</comment>
<sequence>MTLGKTLDLSDCVMASKNYGNRLIAFGMFYLRLGVSAIIPNILMSSLEFEITRDNNAKSK</sequence>
<evidence type="ECO:0000313" key="3">
    <source>
        <dbReference type="Proteomes" id="UP000252792"/>
    </source>
</evidence>
<dbReference type="EMBL" id="QNSE01000005">
    <property type="protein sequence ID" value="RBP83908.1"/>
    <property type="molecule type" value="Genomic_DNA"/>
</dbReference>
<feature type="transmembrane region" description="Helical" evidence="1">
    <location>
        <begin position="23"/>
        <end position="43"/>
    </location>
</feature>
<organism evidence="2 3">
    <name type="scientific">Marinomonas rhizomae</name>
    <dbReference type="NCBI Taxonomy" id="491948"/>
    <lineage>
        <taxon>Bacteria</taxon>
        <taxon>Pseudomonadati</taxon>
        <taxon>Pseudomonadota</taxon>
        <taxon>Gammaproteobacteria</taxon>
        <taxon>Oceanospirillales</taxon>
        <taxon>Oceanospirillaceae</taxon>
        <taxon>Marinomonas</taxon>
    </lineage>
</organism>
<evidence type="ECO:0000256" key="1">
    <source>
        <dbReference type="SAM" id="Phobius"/>
    </source>
</evidence>
<reference evidence="2 3" key="1">
    <citation type="submission" date="2018-06" db="EMBL/GenBank/DDBJ databases">
        <title>Genomic Encyclopedia of Type Strains, Phase III (KMG-III): the genomes of soil and plant-associated and newly described type strains.</title>
        <authorList>
            <person name="Whitman W."/>
        </authorList>
    </citation>
    <scope>NUCLEOTIDE SEQUENCE [LARGE SCALE GENOMIC DNA]</scope>
    <source>
        <strain evidence="2 3">CECT 7377</strain>
    </source>
</reference>
<gene>
    <name evidence="2" type="ORF">DFP80_105228</name>
</gene>